<organism evidence="1 2">
    <name type="scientific">Bradyrhizobium erythrophlei</name>
    <dbReference type="NCBI Taxonomy" id="1437360"/>
    <lineage>
        <taxon>Bacteria</taxon>
        <taxon>Pseudomonadati</taxon>
        <taxon>Pseudomonadota</taxon>
        <taxon>Alphaproteobacteria</taxon>
        <taxon>Hyphomicrobiales</taxon>
        <taxon>Nitrobacteraceae</taxon>
        <taxon>Bradyrhizobium</taxon>
    </lineage>
</organism>
<proteinExistence type="predicted"/>
<dbReference type="AlphaFoldDB" id="A0A1M5TD49"/>
<dbReference type="RefSeq" id="WP_079574282.1">
    <property type="nucleotide sequence ID" value="NZ_LT670818.1"/>
</dbReference>
<dbReference type="EMBL" id="LT670818">
    <property type="protein sequence ID" value="SHH48606.1"/>
    <property type="molecule type" value="Genomic_DNA"/>
</dbReference>
<name>A0A1M5TD49_9BRAD</name>
<dbReference type="OrthoDB" id="8240922at2"/>
<evidence type="ECO:0000313" key="2">
    <source>
        <dbReference type="Proteomes" id="UP000190675"/>
    </source>
</evidence>
<gene>
    <name evidence="1" type="ORF">SAMN05444169_7694</name>
</gene>
<accession>A0A1M5TD49</accession>
<evidence type="ECO:0000313" key="1">
    <source>
        <dbReference type="EMBL" id="SHH48606.1"/>
    </source>
</evidence>
<dbReference type="Proteomes" id="UP000190675">
    <property type="component" value="Chromosome I"/>
</dbReference>
<protein>
    <submittedName>
        <fullName evidence="1">Uncharacterized protein</fullName>
    </submittedName>
</protein>
<reference evidence="1 2" key="1">
    <citation type="submission" date="2016-11" db="EMBL/GenBank/DDBJ databases">
        <authorList>
            <person name="Jaros S."/>
            <person name="Januszkiewicz K."/>
            <person name="Wedrychowicz H."/>
        </authorList>
    </citation>
    <scope>NUCLEOTIDE SEQUENCE [LARGE SCALE GENOMIC DNA]</scope>
    <source>
        <strain evidence="1 2">GAS242</strain>
    </source>
</reference>
<sequence length="76" mass="8259">MTFIIESIKDRRRTTDFRSRADVAVDLARKLVADGSAVSITTPSGDVYSADRFDLLLTREGLNAQDQPAAAASRST</sequence>